<protein>
    <submittedName>
        <fullName evidence="1">Uncharacterized protein</fullName>
    </submittedName>
</protein>
<evidence type="ECO:0000313" key="1">
    <source>
        <dbReference type="EMBL" id="GBN49796.1"/>
    </source>
</evidence>
<name>A0A4Y2PIC7_ARAVE</name>
<gene>
    <name evidence="1" type="ORF">AVEN_223894_1</name>
</gene>
<dbReference type="AlphaFoldDB" id="A0A4Y2PIC7"/>
<accession>A0A4Y2PIC7</accession>
<keyword evidence="2" id="KW-1185">Reference proteome</keyword>
<proteinExistence type="predicted"/>
<evidence type="ECO:0000313" key="2">
    <source>
        <dbReference type="Proteomes" id="UP000499080"/>
    </source>
</evidence>
<dbReference type="EMBL" id="BGPR01011136">
    <property type="protein sequence ID" value="GBN49796.1"/>
    <property type="molecule type" value="Genomic_DNA"/>
</dbReference>
<comment type="caution">
    <text evidence="1">The sequence shown here is derived from an EMBL/GenBank/DDBJ whole genome shotgun (WGS) entry which is preliminary data.</text>
</comment>
<organism evidence="1 2">
    <name type="scientific">Araneus ventricosus</name>
    <name type="common">Orbweaver spider</name>
    <name type="synonym">Epeira ventricosa</name>
    <dbReference type="NCBI Taxonomy" id="182803"/>
    <lineage>
        <taxon>Eukaryota</taxon>
        <taxon>Metazoa</taxon>
        <taxon>Ecdysozoa</taxon>
        <taxon>Arthropoda</taxon>
        <taxon>Chelicerata</taxon>
        <taxon>Arachnida</taxon>
        <taxon>Araneae</taxon>
        <taxon>Araneomorphae</taxon>
        <taxon>Entelegynae</taxon>
        <taxon>Araneoidea</taxon>
        <taxon>Araneidae</taxon>
        <taxon>Araneus</taxon>
    </lineage>
</organism>
<sequence>MVVEWTAAKSLVDAMESGIINRNGVALAKKNDGLSPIQDRWRLLYRSPCGCDYCTGCRLAPPPPPPPPPRCSSCNFAPKPPPPPPPSCCCGMCGK</sequence>
<reference evidence="1 2" key="1">
    <citation type="journal article" date="2019" name="Sci. Rep.">
        <title>Orb-weaving spider Araneus ventricosus genome elucidates the spidroin gene catalogue.</title>
        <authorList>
            <person name="Kono N."/>
            <person name="Nakamura H."/>
            <person name="Ohtoshi R."/>
            <person name="Moran D.A.P."/>
            <person name="Shinohara A."/>
            <person name="Yoshida Y."/>
            <person name="Fujiwara M."/>
            <person name="Mori M."/>
            <person name="Tomita M."/>
            <person name="Arakawa K."/>
        </authorList>
    </citation>
    <scope>NUCLEOTIDE SEQUENCE [LARGE SCALE GENOMIC DNA]</scope>
</reference>
<dbReference type="Proteomes" id="UP000499080">
    <property type="component" value="Unassembled WGS sequence"/>
</dbReference>